<protein>
    <submittedName>
        <fullName evidence="2">Uncharacterized protein</fullName>
    </submittedName>
</protein>
<keyword evidence="3" id="KW-1185">Reference proteome</keyword>
<evidence type="ECO:0000256" key="1">
    <source>
        <dbReference type="SAM" id="MobiDB-lite"/>
    </source>
</evidence>
<proteinExistence type="predicted"/>
<organism evidence="2 3">
    <name type="scientific">Mycena chlorophos</name>
    <name type="common">Agaric fungus</name>
    <name type="synonym">Agaricus chlorophos</name>
    <dbReference type="NCBI Taxonomy" id="658473"/>
    <lineage>
        <taxon>Eukaryota</taxon>
        <taxon>Fungi</taxon>
        <taxon>Dikarya</taxon>
        <taxon>Basidiomycota</taxon>
        <taxon>Agaricomycotina</taxon>
        <taxon>Agaricomycetes</taxon>
        <taxon>Agaricomycetidae</taxon>
        <taxon>Agaricales</taxon>
        <taxon>Marasmiineae</taxon>
        <taxon>Mycenaceae</taxon>
        <taxon>Mycena</taxon>
    </lineage>
</organism>
<feature type="region of interest" description="Disordered" evidence="1">
    <location>
        <begin position="27"/>
        <end position="48"/>
    </location>
</feature>
<dbReference type="EMBL" id="DF837772">
    <property type="protein sequence ID" value="GAT42353.1"/>
    <property type="molecule type" value="Genomic_DNA"/>
</dbReference>
<accession>A0ABQ0KU47</accession>
<gene>
    <name evidence="2" type="ORF">MCHLO_00068</name>
</gene>
<sequence>MPLLLNAHPLSSRSSSHVNRCKRLTSKAMSKTHGTHGRRRRVPDFAARKGHAPRAVFSRAAESALKQEVNVGEDGRASRPAWCVRLFVKRASPLTHTASAVNSKALVPLCPPHPASPAPRQPIQHSAARSDTALHLHPHHRLLAFVYHESHPDGLFVLHGRAQYERLRHLLRDNHTPQIQQSKANSCNVRGFTFPRLLNALVNEFDDVEQARNGEGHAVFVDGHDGGWLVSAMIECDTVGGEEDVNE</sequence>
<evidence type="ECO:0000313" key="3">
    <source>
        <dbReference type="Proteomes" id="UP000815677"/>
    </source>
</evidence>
<evidence type="ECO:0000313" key="2">
    <source>
        <dbReference type="EMBL" id="GAT42353.1"/>
    </source>
</evidence>
<name>A0ABQ0KU47_MYCCL</name>
<dbReference type="Proteomes" id="UP000815677">
    <property type="component" value="Unassembled WGS sequence"/>
</dbReference>
<reference evidence="2" key="1">
    <citation type="submission" date="2014-09" db="EMBL/GenBank/DDBJ databases">
        <title>Genome sequence of the luminous mushroom Mycena chlorophos for searching fungal bioluminescence genes.</title>
        <authorList>
            <person name="Tanaka Y."/>
            <person name="Kasuga D."/>
            <person name="Oba Y."/>
            <person name="Hase S."/>
            <person name="Sato K."/>
            <person name="Oba Y."/>
            <person name="Sakakibara Y."/>
        </authorList>
    </citation>
    <scope>NUCLEOTIDE SEQUENCE</scope>
</reference>